<dbReference type="GO" id="GO:0005886">
    <property type="term" value="C:plasma membrane"/>
    <property type="evidence" value="ECO:0007669"/>
    <property type="project" value="UniProtKB-SubCell"/>
</dbReference>
<dbReference type="GO" id="GO:0015740">
    <property type="term" value="P:C4-dicarboxylate transport"/>
    <property type="evidence" value="ECO:0007669"/>
    <property type="project" value="TreeGrafter"/>
</dbReference>
<feature type="transmembrane region" description="Helical" evidence="9">
    <location>
        <begin position="50"/>
        <end position="70"/>
    </location>
</feature>
<evidence type="ECO:0000256" key="2">
    <source>
        <dbReference type="ARBA" id="ARBA00022448"/>
    </source>
</evidence>
<comment type="function">
    <text evidence="9">Part of the tripartite ATP-independent periplasmic (TRAP) transport system.</text>
</comment>
<dbReference type="PANTHER" id="PTHR35011">
    <property type="entry name" value="2,3-DIKETO-L-GULONATE TRAP TRANSPORTER SMALL PERMEASE PROTEIN YIAM"/>
    <property type="match status" value="1"/>
</dbReference>
<gene>
    <name evidence="11" type="ORF">D3P04_06770</name>
</gene>
<reference evidence="12" key="1">
    <citation type="submission" date="2018-09" db="EMBL/GenBank/DDBJ databases">
        <title>Acidovorax cavernicola nov. sp. isolated from Gruta de las Maravillas (Aracena, Spain).</title>
        <authorList>
            <person name="Jurado V."/>
            <person name="Gutierrez-Patricio S."/>
            <person name="Gonzalez-Pimentel J.L."/>
            <person name="Miller A.Z."/>
            <person name="Laiz L."/>
            <person name="Saiz-Jimenez C."/>
        </authorList>
    </citation>
    <scope>NUCLEOTIDE SEQUENCE [LARGE SCALE GENOMIC DNA]</scope>
    <source>
        <strain evidence="12">1011MAR3C25</strain>
    </source>
</reference>
<evidence type="ECO:0000256" key="4">
    <source>
        <dbReference type="ARBA" id="ARBA00022519"/>
    </source>
</evidence>
<accession>A0A418SZR4</accession>
<dbReference type="InterPro" id="IPR007387">
    <property type="entry name" value="TRAP_DctQ"/>
</dbReference>
<keyword evidence="7 9" id="KW-0472">Membrane</keyword>
<evidence type="ECO:0000313" key="12">
    <source>
        <dbReference type="Proteomes" id="UP000284202"/>
    </source>
</evidence>
<keyword evidence="12" id="KW-1185">Reference proteome</keyword>
<dbReference type="PANTHER" id="PTHR35011:SF10">
    <property type="entry name" value="TRAP TRANSPORTER SMALL PERMEASE PROTEIN"/>
    <property type="match status" value="1"/>
</dbReference>
<evidence type="ECO:0000313" key="11">
    <source>
        <dbReference type="EMBL" id="RJE86429.1"/>
    </source>
</evidence>
<comment type="subunit">
    <text evidence="9">The complex comprises the extracytoplasmic solute receptor protein and the two transmembrane proteins.</text>
</comment>
<protein>
    <recommendedName>
        <fullName evidence="9">TRAP transporter small permease protein</fullName>
    </recommendedName>
</protein>
<dbReference type="EMBL" id="QZCG01000004">
    <property type="protein sequence ID" value="RJE86429.1"/>
    <property type="molecule type" value="Genomic_DNA"/>
</dbReference>
<keyword evidence="4 9" id="KW-0997">Cell inner membrane</keyword>
<keyword evidence="2 9" id="KW-0813">Transport</keyword>
<evidence type="ECO:0000256" key="8">
    <source>
        <dbReference type="ARBA" id="ARBA00038436"/>
    </source>
</evidence>
<comment type="similarity">
    <text evidence="8 9">Belongs to the TRAP transporter small permease family.</text>
</comment>
<dbReference type="OrthoDB" id="4250245at2"/>
<keyword evidence="6 9" id="KW-1133">Transmembrane helix</keyword>
<dbReference type="Proteomes" id="UP000284202">
    <property type="component" value="Unassembled WGS sequence"/>
</dbReference>
<feature type="transmembrane region" description="Helical" evidence="9">
    <location>
        <begin position="20"/>
        <end position="38"/>
    </location>
</feature>
<dbReference type="InterPro" id="IPR055348">
    <property type="entry name" value="DctQ"/>
</dbReference>
<comment type="caution">
    <text evidence="11">The sequence shown here is derived from an EMBL/GenBank/DDBJ whole genome shotgun (WGS) entry which is preliminary data.</text>
</comment>
<dbReference type="AlphaFoldDB" id="A0A418SZR4"/>
<organism evidence="11 12">
    <name type="scientific">Paracoccus onubensis</name>
    <dbReference type="NCBI Taxonomy" id="1675788"/>
    <lineage>
        <taxon>Bacteria</taxon>
        <taxon>Pseudomonadati</taxon>
        <taxon>Pseudomonadota</taxon>
        <taxon>Alphaproteobacteria</taxon>
        <taxon>Rhodobacterales</taxon>
        <taxon>Paracoccaceae</taxon>
        <taxon>Paracoccus</taxon>
    </lineage>
</organism>
<comment type="subcellular location">
    <subcellularLocation>
        <location evidence="1 9">Cell inner membrane</location>
        <topology evidence="1 9">Multi-pass membrane protein</topology>
    </subcellularLocation>
</comment>
<evidence type="ECO:0000256" key="5">
    <source>
        <dbReference type="ARBA" id="ARBA00022692"/>
    </source>
</evidence>
<proteinExistence type="inferred from homology"/>
<feature type="transmembrane region" description="Helical" evidence="9">
    <location>
        <begin position="100"/>
        <end position="122"/>
    </location>
</feature>
<feature type="transmembrane region" description="Helical" evidence="9">
    <location>
        <begin position="142"/>
        <end position="162"/>
    </location>
</feature>
<dbReference type="Pfam" id="PF04290">
    <property type="entry name" value="DctQ"/>
    <property type="match status" value="1"/>
</dbReference>
<dbReference type="GO" id="GO:0022857">
    <property type="term" value="F:transmembrane transporter activity"/>
    <property type="evidence" value="ECO:0007669"/>
    <property type="project" value="UniProtKB-UniRule"/>
</dbReference>
<evidence type="ECO:0000256" key="7">
    <source>
        <dbReference type="ARBA" id="ARBA00023136"/>
    </source>
</evidence>
<evidence type="ECO:0000259" key="10">
    <source>
        <dbReference type="Pfam" id="PF04290"/>
    </source>
</evidence>
<evidence type="ECO:0000256" key="3">
    <source>
        <dbReference type="ARBA" id="ARBA00022475"/>
    </source>
</evidence>
<feature type="domain" description="Tripartite ATP-independent periplasmic transporters DctQ component" evidence="10">
    <location>
        <begin position="32"/>
        <end position="165"/>
    </location>
</feature>
<evidence type="ECO:0000256" key="1">
    <source>
        <dbReference type="ARBA" id="ARBA00004429"/>
    </source>
</evidence>
<keyword evidence="5 9" id="KW-0812">Transmembrane</keyword>
<name>A0A418SZR4_9RHOB</name>
<evidence type="ECO:0000256" key="9">
    <source>
        <dbReference type="RuleBase" id="RU369079"/>
    </source>
</evidence>
<evidence type="ECO:0000256" key="6">
    <source>
        <dbReference type="ARBA" id="ARBA00022989"/>
    </source>
</evidence>
<keyword evidence="3" id="KW-1003">Cell membrane</keyword>
<dbReference type="RefSeq" id="WP_119747216.1">
    <property type="nucleotide sequence ID" value="NZ_QZCG01000004.1"/>
</dbReference>
<sequence>MTTTPEDNAGTRFLSATERLFALFSGIAIGVIMLTVVADVSMRYLLRQPLAWSYDMIGTYLMVAGFFLALSDTLRHHGHIAIDMFTDKLPRPMLHISQGVGYALAVAILTIIALQAGHRMIVAWRGGDLISASVSWPTWPSYFLAFIGTALIALRCLIRAALHFRSCLTGKDWPGLLYSPHEDQPEKE</sequence>